<dbReference type="AlphaFoldDB" id="A0A1N7KN42"/>
<protein>
    <submittedName>
        <fullName evidence="1">Uncharacterized protein</fullName>
    </submittedName>
</protein>
<name>A0A1N7KN42_9BACT</name>
<evidence type="ECO:0000313" key="2">
    <source>
        <dbReference type="Proteomes" id="UP000186026"/>
    </source>
</evidence>
<organism evidence="1 2">
    <name type="scientific">Belliella pelovolcani</name>
    <dbReference type="NCBI Taxonomy" id="529505"/>
    <lineage>
        <taxon>Bacteria</taxon>
        <taxon>Pseudomonadati</taxon>
        <taxon>Bacteroidota</taxon>
        <taxon>Cytophagia</taxon>
        <taxon>Cytophagales</taxon>
        <taxon>Cyclobacteriaceae</taxon>
        <taxon>Belliella</taxon>
    </lineage>
</organism>
<evidence type="ECO:0000313" key="1">
    <source>
        <dbReference type="EMBL" id="SIS62977.1"/>
    </source>
</evidence>
<keyword evidence="2" id="KW-1185">Reference proteome</keyword>
<dbReference type="Proteomes" id="UP000186026">
    <property type="component" value="Unassembled WGS sequence"/>
</dbReference>
<gene>
    <name evidence="1" type="ORF">SAMN05421761_102214</name>
</gene>
<reference evidence="2" key="1">
    <citation type="submission" date="2017-01" db="EMBL/GenBank/DDBJ databases">
        <authorList>
            <person name="Varghese N."/>
            <person name="Submissions S."/>
        </authorList>
    </citation>
    <scope>NUCLEOTIDE SEQUENCE [LARGE SCALE GENOMIC DNA]</scope>
    <source>
        <strain evidence="2">DSM 46698</strain>
    </source>
</reference>
<dbReference type="EMBL" id="FTOP01000002">
    <property type="protein sequence ID" value="SIS62977.1"/>
    <property type="molecule type" value="Genomic_DNA"/>
</dbReference>
<sequence length="328" mass="36239">MKYFSATLLFFLLTIDLFGQGGLPDTFLDGKSVVMISSAPQARPVLSWKELAEAIHPALVEAGGDPVAYYELEDVTLSEEVQTGFAEAFNKRLIKNIVILTRKANGELALNIAPYTMNKNMVPNAGVFSLQMPDLGGMVQALEALGKNSRSHNYLVLDVPEYPAAAGAIAGGTNRFLPRNPLNLDVFKLGVPLSGSAGESSFLTMYRYDLLGKSAEAIAAEQEAEKRGLEGIFKSNYPYQVEFLTEAKSEAELIRDRVQFVLMRVEGREGDLMKSMGLPVVDEEAASRIVVKYYIKFLVRNELYIGPTWDAHPNWRTALSQFLSNLQK</sequence>
<dbReference type="STRING" id="529505.SAMN05421761_102214"/>
<dbReference type="OrthoDB" id="960751at2"/>
<dbReference type="RefSeq" id="WP_076498508.1">
    <property type="nucleotide sequence ID" value="NZ_FTOP01000002.1"/>
</dbReference>
<accession>A0A1N7KN42</accession>
<proteinExistence type="predicted"/>